<dbReference type="GO" id="GO:0016787">
    <property type="term" value="F:hydrolase activity"/>
    <property type="evidence" value="ECO:0007669"/>
    <property type="project" value="UniProtKB-KW"/>
</dbReference>
<protein>
    <submittedName>
        <fullName evidence="4">Choloylglycine hydrolase family protein</fullName>
    </submittedName>
</protein>
<comment type="similarity">
    <text evidence="1">Belongs to the peptidase C59 family.</text>
</comment>
<evidence type="ECO:0000256" key="2">
    <source>
        <dbReference type="ARBA" id="ARBA00022801"/>
    </source>
</evidence>
<gene>
    <name evidence="4" type="ORF">JW886_05565</name>
</gene>
<dbReference type="InterPro" id="IPR029055">
    <property type="entry name" value="Ntn_hydrolases_N"/>
</dbReference>
<evidence type="ECO:0000256" key="1">
    <source>
        <dbReference type="ARBA" id="ARBA00006625"/>
    </source>
</evidence>
<evidence type="ECO:0000313" key="5">
    <source>
        <dbReference type="Proteomes" id="UP000663608"/>
    </source>
</evidence>
<dbReference type="InterPro" id="IPR029132">
    <property type="entry name" value="CBAH/NAAA_C"/>
</dbReference>
<dbReference type="AlphaFoldDB" id="A0AA45KEP2"/>
<dbReference type="InterPro" id="IPR052193">
    <property type="entry name" value="Peptidase_C59"/>
</dbReference>
<keyword evidence="5" id="KW-1185">Reference proteome</keyword>
<evidence type="ECO:0000313" key="4">
    <source>
        <dbReference type="EMBL" id="QSE75950.1"/>
    </source>
</evidence>
<dbReference type="KEGG" id="lti:JW886_05565"/>
<dbReference type="EMBL" id="CP070872">
    <property type="protein sequence ID" value="QSE75950.1"/>
    <property type="molecule type" value="Genomic_DNA"/>
</dbReference>
<keyword evidence="2 4" id="KW-0378">Hydrolase</keyword>
<accession>A0AA45KEP2</accession>
<dbReference type="SUPFAM" id="SSF56235">
    <property type="entry name" value="N-terminal nucleophile aminohydrolases (Ntn hydrolases)"/>
    <property type="match status" value="1"/>
</dbReference>
<evidence type="ECO:0000259" key="3">
    <source>
        <dbReference type="Pfam" id="PF02275"/>
    </source>
</evidence>
<name>A0AA45KEP2_9LACT</name>
<dbReference type="PANTHER" id="PTHR35527:SF2">
    <property type="entry name" value="HYDROLASE"/>
    <property type="match status" value="1"/>
</dbReference>
<dbReference type="Proteomes" id="UP000663608">
    <property type="component" value="Chromosome"/>
</dbReference>
<proteinExistence type="inferred from homology"/>
<dbReference type="Gene3D" id="3.60.60.10">
    <property type="entry name" value="Penicillin V Acylase, Chain A"/>
    <property type="match status" value="1"/>
</dbReference>
<organism evidence="4 5">
    <name type="scientific">Lactococcus taiwanensis</name>
    <dbReference type="NCBI Taxonomy" id="1151742"/>
    <lineage>
        <taxon>Bacteria</taxon>
        <taxon>Bacillati</taxon>
        <taxon>Bacillota</taxon>
        <taxon>Bacilli</taxon>
        <taxon>Lactobacillales</taxon>
        <taxon>Streptococcaceae</taxon>
        <taxon>Lactococcus</taxon>
    </lineage>
</organism>
<dbReference type="RefSeq" id="WP_205871516.1">
    <property type="nucleotide sequence ID" value="NZ_CP070872.1"/>
</dbReference>
<sequence>MCTSFQMHSRDGGLMFARTMDWRAFEASPMNLPRGYQWQSVYNGQTIENTYAVLGVGARKARPHVDLSDGVNEFGLAAQKLTFSNHSEYADEAVSGKIQLAGFELVLWILGNCRSVADLREKISNVQLMTDLFSTYKFGRNDLHFSATDPTGMMVNVEPRGGQLVIIDNPVGVVTNAPRFEREVEKLATYMDIKPLTNLSVNPSNPNRISSGNFSGKPVFPGGFTPTSRFMRAAIFKERAIFPADEQENVIETWHILDGVTVPKSDGRSDTYTIYRSAVAVDSRTLYFQRYDDLGVSTFQFPEKIG</sequence>
<feature type="domain" description="Choloylglycine hydrolase/NAAA C-terminal" evidence="3">
    <location>
        <begin position="2"/>
        <end position="300"/>
    </location>
</feature>
<reference evidence="4 5" key="1">
    <citation type="submission" date="2021-02" db="EMBL/GenBank/DDBJ databases">
        <title>Complete genome sequence of Lactococcus lactis strain K_LL004.</title>
        <authorList>
            <person name="Kim H.B."/>
        </authorList>
    </citation>
    <scope>NUCLEOTIDE SEQUENCE [LARGE SCALE GENOMIC DNA]</scope>
    <source>
        <strain evidence="4 5">K_LL004</strain>
    </source>
</reference>
<dbReference type="PANTHER" id="PTHR35527">
    <property type="entry name" value="CHOLOYLGLYCINE HYDROLASE"/>
    <property type="match status" value="1"/>
</dbReference>
<dbReference type="Pfam" id="PF02275">
    <property type="entry name" value="CBAH"/>
    <property type="match status" value="1"/>
</dbReference>
<dbReference type="CDD" id="cd00542">
    <property type="entry name" value="Ntn_PVA"/>
    <property type="match status" value="1"/>
</dbReference>